<dbReference type="InterPro" id="IPR017981">
    <property type="entry name" value="GPCR_2-like_7TM"/>
</dbReference>
<keyword evidence="11" id="KW-0675">Receptor</keyword>
<evidence type="ECO:0000256" key="1">
    <source>
        <dbReference type="ARBA" id="ARBA00004141"/>
    </source>
</evidence>
<feature type="transmembrane region" description="Helical" evidence="6">
    <location>
        <begin position="666"/>
        <end position="685"/>
    </location>
</feature>
<dbReference type="PROSITE" id="PS50261">
    <property type="entry name" value="G_PROTEIN_RECEP_F2_4"/>
    <property type="match status" value="1"/>
</dbReference>
<dbReference type="InterPro" id="IPR036116">
    <property type="entry name" value="FN3_sf"/>
</dbReference>
<evidence type="ECO:0000256" key="6">
    <source>
        <dbReference type="SAM" id="Phobius"/>
    </source>
</evidence>
<keyword evidence="2 6" id="KW-0812">Transmembrane</keyword>
<dbReference type="PRINTS" id="PR00249">
    <property type="entry name" value="GPCRSECRETIN"/>
</dbReference>
<proteinExistence type="evidence at transcript level"/>
<dbReference type="Pfam" id="PF00002">
    <property type="entry name" value="7tm_2"/>
    <property type="match status" value="1"/>
</dbReference>
<dbReference type="InterPro" id="IPR053066">
    <property type="entry name" value="ADGR_G7"/>
</dbReference>
<dbReference type="InterPro" id="IPR000832">
    <property type="entry name" value="GPCR_2_secretin-like"/>
</dbReference>
<dbReference type="PANTHER" id="PTHR47767">
    <property type="entry name" value="ADHESION G PROTEIN-COUPLED RECEPTOR G7"/>
    <property type="match status" value="1"/>
</dbReference>
<dbReference type="PROSITE" id="PS50022">
    <property type="entry name" value="FA58C_3"/>
    <property type="match status" value="1"/>
</dbReference>
<dbReference type="InterPro" id="IPR000203">
    <property type="entry name" value="GPS"/>
</dbReference>
<reference evidence="11" key="1">
    <citation type="journal article" date="2013" name="Genome Biol. Evol.">
        <title>Punctuated emergences of genetic and phenotypic innovations in eumetazoan, bilaterian, euteleostome, and hominidae ancestors.</title>
        <authorList>
            <person name="Wenger Y."/>
            <person name="Galliot B."/>
        </authorList>
    </citation>
    <scope>NUCLEOTIDE SEQUENCE</scope>
    <source>
        <tissue evidence="11">Whole animals</tissue>
    </source>
</reference>
<feature type="transmembrane region" description="Helical" evidence="6">
    <location>
        <begin position="735"/>
        <end position="755"/>
    </location>
</feature>
<dbReference type="InterPro" id="IPR008906">
    <property type="entry name" value="HATC_C_dom"/>
</dbReference>
<evidence type="ECO:0000259" key="9">
    <source>
        <dbReference type="PROSITE" id="PS50261"/>
    </source>
</evidence>
<dbReference type="OrthoDB" id="5985573at2759"/>
<feature type="transmembrane region" description="Helical" evidence="6">
    <location>
        <begin position="848"/>
        <end position="870"/>
    </location>
</feature>
<comment type="subcellular location">
    <subcellularLocation>
        <location evidence="1">Membrane</location>
        <topology evidence="1">Multi-pass membrane protein</topology>
    </subcellularLocation>
</comment>
<dbReference type="Gene3D" id="2.60.40.10">
    <property type="entry name" value="Immunoglobulins"/>
    <property type="match status" value="1"/>
</dbReference>
<dbReference type="SMART" id="SM00060">
    <property type="entry name" value="FN3"/>
    <property type="match status" value="2"/>
</dbReference>
<dbReference type="PROSITE" id="PS50853">
    <property type="entry name" value="FN3"/>
    <property type="match status" value="1"/>
</dbReference>
<feature type="non-terminal residue" evidence="11">
    <location>
        <position position="1"/>
    </location>
</feature>
<dbReference type="Pfam" id="PF26588">
    <property type="entry name" value="GAIN_ADGRA3"/>
    <property type="match status" value="1"/>
</dbReference>
<evidence type="ECO:0000259" key="7">
    <source>
        <dbReference type="PROSITE" id="PS50022"/>
    </source>
</evidence>
<organism evidence="11">
    <name type="scientific">Hydra vulgaris</name>
    <name type="common">Hydra</name>
    <name type="synonym">Hydra attenuata</name>
    <dbReference type="NCBI Taxonomy" id="6087"/>
    <lineage>
        <taxon>Eukaryota</taxon>
        <taxon>Metazoa</taxon>
        <taxon>Cnidaria</taxon>
        <taxon>Hydrozoa</taxon>
        <taxon>Hydroidolina</taxon>
        <taxon>Anthoathecata</taxon>
        <taxon>Aplanulata</taxon>
        <taxon>Hydridae</taxon>
        <taxon>Hydra</taxon>
    </lineage>
</organism>
<dbReference type="CDD" id="cd00057">
    <property type="entry name" value="FA58C"/>
    <property type="match status" value="1"/>
</dbReference>
<dbReference type="Gene3D" id="2.60.120.260">
    <property type="entry name" value="Galactose-binding domain-like"/>
    <property type="match status" value="1"/>
</dbReference>
<dbReference type="SUPFAM" id="SSF49265">
    <property type="entry name" value="Fibronectin type III"/>
    <property type="match status" value="1"/>
</dbReference>
<feature type="transmembrane region" description="Helical" evidence="6">
    <location>
        <begin position="822"/>
        <end position="842"/>
    </location>
</feature>
<dbReference type="SMART" id="SM00303">
    <property type="entry name" value="GPS"/>
    <property type="match status" value="1"/>
</dbReference>
<feature type="transmembrane region" description="Helical" evidence="6">
    <location>
        <begin position="775"/>
        <end position="801"/>
    </location>
</feature>
<evidence type="ECO:0000256" key="4">
    <source>
        <dbReference type="ARBA" id="ARBA00023136"/>
    </source>
</evidence>
<dbReference type="EMBL" id="HAAD01002633">
    <property type="protein sequence ID" value="CDG68865.1"/>
    <property type="molecule type" value="mRNA"/>
</dbReference>
<dbReference type="InterPro" id="IPR046338">
    <property type="entry name" value="GAIN_dom_sf"/>
</dbReference>
<dbReference type="Pfam" id="PF00754">
    <property type="entry name" value="F5_F8_type_C"/>
    <property type="match status" value="1"/>
</dbReference>
<evidence type="ECO:0000256" key="2">
    <source>
        <dbReference type="ARBA" id="ARBA00022692"/>
    </source>
</evidence>
<dbReference type="Gene3D" id="1.20.1070.10">
    <property type="entry name" value="Rhodopsin 7-helix transmembrane proteins"/>
    <property type="match status" value="1"/>
</dbReference>
<dbReference type="SMART" id="SM00231">
    <property type="entry name" value="FA58C"/>
    <property type="match status" value="1"/>
</dbReference>
<evidence type="ECO:0000256" key="5">
    <source>
        <dbReference type="ARBA" id="ARBA00023157"/>
    </source>
</evidence>
<keyword evidence="5" id="KW-1015">Disulfide bond</keyword>
<dbReference type="PROSITE" id="PS50221">
    <property type="entry name" value="GAIN_B"/>
    <property type="match status" value="1"/>
</dbReference>
<dbReference type="PROSITE" id="PS01285">
    <property type="entry name" value="FA58C_1"/>
    <property type="match status" value="1"/>
</dbReference>
<dbReference type="InterPro" id="IPR000421">
    <property type="entry name" value="FA58C"/>
</dbReference>
<evidence type="ECO:0000259" key="10">
    <source>
        <dbReference type="PROSITE" id="PS50853"/>
    </source>
</evidence>
<dbReference type="Gene3D" id="2.60.220.50">
    <property type="match status" value="1"/>
</dbReference>
<dbReference type="InterPro" id="IPR008979">
    <property type="entry name" value="Galactose-bd-like_sf"/>
</dbReference>
<dbReference type="CDD" id="cd00063">
    <property type="entry name" value="FN3"/>
    <property type="match status" value="1"/>
</dbReference>
<accession>T2MAC3</accession>
<dbReference type="GO" id="GO:0016020">
    <property type="term" value="C:membrane"/>
    <property type="evidence" value="ECO:0007669"/>
    <property type="project" value="UniProtKB-SubCell"/>
</dbReference>
<feature type="domain" description="G-protein coupled receptors family 2 profile 2" evidence="9">
    <location>
        <begin position="630"/>
        <end position="871"/>
    </location>
</feature>
<dbReference type="GO" id="GO:0046983">
    <property type="term" value="F:protein dimerization activity"/>
    <property type="evidence" value="ECO:0007669"/>
    <property type="project" value="InterPro"/>
</dbReference>
<evidence type="ECO:0000256" key="3">
    <source>
        <dbReference type="ARBA" id="ARBA00022989"/>
    </source>
</evidence>
<feature type="domain" description="F5/8 type C" evidence="7">
    <location>
        <begin position="1"/>
        <end position="144"/>
    </location>
</feature>
<dbReference type="Pfam" id="PF00041">
    <property type="entry name" value="fn3"/>
    <property type="match status" value="1"/>
</dbReference>
<gene>
    <name evidence="11" type="primary">GPR64</name>
</gene>
<dbReference type="Pfam" id="PF05699">
    <property type="entry name" value="Dimer_Tnp_hAT"/>
    <property type="match status" value="1"/>
</dbReference>
<dbReference type="InterPro" id="IPR003961">
    <property type="entry name" value="FN3_dom"/>
</dbReference>
<dbReference type="InterPro" id="IPR057244">
    <property type="entry name" value="GAIN_B"/>
</dbReference>
<dbReference type="GO" id="GO:0007166">
    <property type="term" value="P:cell surface receptor signaling pathway"/>
    <property type="evidence" value="ECO:0007669"/>
    <property type="project" value="InterPro"/>
</dbReference>
<evidence type="ECO:0000313" key="11">
    <source>
        <dbReference type="EMBL" id="CDG68865.1"/>
    </source>
</evidence>
<keyword evidence="4 6" id="KW-0472">Membrane</keyword>
<feature type="domain" description="Fibronectin type-III" evidence="10">
    <location>
        <begin position="245"/>
        <end position="342"/>
    </location>
</feature>
<sequence>HSKNVGLENSTIFSNERFLASSVYKNTNPFEARLTHSSQLAAWCADVNDKTPWLEIDLMYIRELSEIETQGFNQTNAWIKSFRLNYSMNGKNWKEYNNYQTFVANSNSNEIKMIKLDPFLTRFIRILPVIWKDLPCLRVNLKECETPTAPSPLLNVTKIGSSYIMVLFSFVGNLTKDTVGYVLNVSSSNKLSRHQIDSKDEFNISDSIKPYKNYTLAVAIAYLENEVGDYFSVTVETQQDRPYGPPLNLYVVKIQHDALSCSWSMPEEGLRNGIITHYMIKYKKSVKLNEEPNIIQKIVNKTHIDLYNLEAGVNYEISVQAYTVVGGGPFTHPPFLIFTGEATEELTELNKVLITPLNAAGIGKRLQNITADPDFLNKHDITLTLDILEKIVRVENGSRLIGEALVTAVSNVLKANKTVLDESEISNKTGTRYVKVLENWLETVDVKEKFLQESSENVVVRKVFIKKLELEEGIKFAESSIAEITIPIEALPKNNTMESVYFVYYKKNKFFSQPSIVEEQCVNGFTVVRERVYTPVVSGEVAGSELKNLSTPVILKFRANGSMDLKASACVYWDFKANENKGGWSKEGCKVHSIVNHSITCHCNHLTNFAAVMDFYADTSRVCGFHKVVLTWISIVGCFLSMVGLFLTLLTYLLFSQLLKELAAKVLVQLCGAMMIVMLTFMTGFEQVYRPTVCVSVAIILHYFTLVVFMWMLMEALFMYYAFVKVWPPREDGDIFKTAAVAWGIPLVIVVITFATSWNSYKGKHFCHLTGYPLYFAYLAPIGLIITINLLIFLTIMYHLSTRPNSNTEVSTVKISLTRIKRAFGIMILMGLTWGFGFGTASNARLEFSYLFASCNALQGFAIFLFYTVAQPNARKAWYRFLTCDPRSDRKRNTLSYYERRRMSSGASNKTNSMHFERTSTCTSTILQRNSSAMSQQSSANCLFKNNSCHLTNFNQMMNTIHEDDSAPTSVTNSYSRDDLLVIPDGLVTAVVESVLIKNAAIKTLGKDDIIDIKFDEVKKLKNNLNDSPHHVLEISNSNITDSAETIILELPHNDSHSLNESFGTIKVNQKSSNINCEECGHESGLVNSIDSLKKTTQSDVSTMTETFENDDRMLHSRLFGENSRDHVSRWLQNNCDDINYDSDSDYSSSYYKTSRSSSVTDLISDSHTNTMHSYGSHQKNLTKEQVLRETLVIGPLRGLGLNNNIYNSKDTKNKQLSVSNSKRSTEELTKKRNGTVCSEGSFRIKDDSPKKKKIQKRSNISKLSTELYGDLPFLNIDNQFRLIDKQFRLIDKQFRLIDKQFRLIDKQFRLIDKQFRLIDKQFRLIDKQFRLIDKQFRLIDKQFRLIDKQKSTEEGNCLYSKVCLILNGNSITLPLLNHLLNELENKFDVESLIILFMKRKVPNFLNFYKFDLPHFSSINAELELWSEFRKEKTELQSTISDTFKFMDMRGFPNILEAFYILATIPITACECKRSLSTLRRIKTHNSSTMSQNRLSGPALMFIYCDPMLISTMLI</sequence>
<keyword evidence="3 6" id="KW-1133">Transmembrane helix</keyword>
<feature type="transmembrane region" description="Helical" evidence="6">
    <location>
        <begin position="697"/>
        <end position="723"/>
    </location>
</feature>
<name>T2MAC3_HYDVU</name>
<feature type="transmembrane region" description="Helical" evidence="6">
    <location>
        <begin position="629"/>
        <end position="654"/>
    </location>
</feature>
<protein>
    <submittedName>
        <fullName evidence="11">G-protein coupled receptor 64</fullName>
    </submittedName>
</protein>
<dbReference type="PANTHER" id="PTHR47767:SF2">
    <property type="entry name" value="GPS DOMAIN-CONTAINING PROTEIN"/>
    <property type="match status" value="1"/>
</dbReference>
<dbReference type="InterPro" id="IPR013783">
    <property type="entry name" value="Ig-like_fold"/>
</dbReference>
<dbReference type="GO" id="GO:0004930">
    <property type="term" value="F:G protein-coupled receptor activity"/>
    <property type="evidence" value="ECO:0007669"/>
    <property type="project" value="InterPro"/>
</dbReference>
<dbReference type="SUPFAM" id="SSF49785">
    <property type="entry name" value="Galactose-binding domain-like"/>
    <property type="match status" value="1"/>
</dbReference>
<dbReference type="CDD" id="cd15040">
    <property type="entry name" value="7tmB2_Adhesion"/>
    <property type="match status" value="1"/>
</dbReference>
<feature type="domain" description="GAIN-B" evidence="8">
    <location>
        <begin position="449"/>
        <end position="619"/>
    </location>
</feature>
<evidence type="ECO:0000259" key="8">
    <source>
        <dbReference type="PROSITE" id="PS50221"/>
    </source>
</evidence>
<dbReference type="Pfam" id="PF01825">
    <property type="entry name" value="GPS"/>
    <property type="match status" value="1"/>
</dbReference>
<dbReference type="InterPro" id="IPR058808">
    <property type="entry name" value="GAIN_ADGRA2/3"/>
</dbReference>